<dbReference type="SUPFAM" id="SSF53098">
    <property type="entry name" value="Ribonuclease H-like"/>
    <property type="match status" value="1"/>
</dbReference>
<dbReference type="Proteomes" id="UP000069940">
    <property type="component" value="Unassembled WGS sequence"/>
</dbReference>
<reference evidence="8" key="2">
    <citation type="submission" date="2025-05" db="UniProtKB">
        <authorList>
            <consortium name="EnsemblMetazoa"/>
        </authorList>
    </citation>
    <scope>IDENTIFICATION</scope>
    <source>
        <strain evidence="8">Foshan</strain>
    </source>
</reference>
<feature type="region of interest" description="Disordered" evidence="6">
    <location>
        <begin position="268"/>
        <end position="318"/>
    </location>
</feature>
<evidence type="ECO:0000259" key="7">
    <source>
        <dbReference type="Pfam" id="PF05699"/>
    </source>
</evidence>
<keyword evidence="3" id="KW-0863">Zinc-finger</keyword>
<dbReference type="GeneID" id="115265169"/>
<evidence type="ECO:0000256" key="5">
    <source>
        <dbReference type="ARBA" id="ARBA00023242"/>
    </source>
</evidence>
<dbReference type="InterPro" id="IPR008906">
    <property type="entry name" value="HATC_C_dom"/>
</dbReference>
<evidence type="ECO:0000256" key="3">
    <source>
        <dbReference type="ARBA" id="ARBA00022771"/>
    </source>
</evidence>
<name>A0ABM1ZUF3_AEDAL</name>
<feature type="compositionally biased region" description="Acidic residues" evidence="6">
    <location>
        <begin position="284"/>
        <end position="295"/>
    </location>
</feature>
<accession>A0ABM1ZUF3</accession>
<feature type="compositionally biased region" description="Basic and acidic residues" evidence="6">
    <location>
        <begin position="296"/>
        <end position="310"/>
    </location>
</feature>
<reference evidence="9" key="1">
    <citation type="journal article" date="2015" name="Proc. Natl. Acad. Sci. U.S.A.">
        <title>Genome sequence of the Asian Tiger mosquito, Aedes albopictus, reveals insights into its biology, genetics, and evolution.</title>
        <authorList>
            <person name="Chen X.G."/>
            <person name="Jiang X."/>
            <person name="Gu J."/>
            <person name="Xu M."/>
            <person name="Wu Y."/>
            <person name="Deng Y."/>
            <person name="Zhang C."/>
            <person name="Bonizzoni M."/>
            <person name="Dermauw W."/>
            <person name="Vontas J."/>
            <person name="Armbruster P."/>
            <person name="Huang X."/>
            <person name="Yang Y."/>
            <person name="Zhang H."/>
            <person name="He W."/>
            <person name="Peng H."/>
            <person name="Liu Y."/>
            <person name="Wu K."/>
            <person name="Chen J."/>
            <person name="Lirakis M."/>
            <person name="Topalis P."/>
            <person name="Van Leeuwen T."/>
            <person name="Hall A.B."/>
            <person name="Jiang X."/>
            <person name="Thorpe C."/>
            <person name="Mueller R.L."/>
            <person name="Sun C."/>
            <person name="Waterhouse R.M."/>
            <person name="Yan G."/>
            <person name="Tu Z.J."/>
            <person name="Fang X."/>
            <person name="James A.A."/>
        </authorList>
    </citation>
    <scope>NUCLEOTIDE SEQUENCE [LARGE SCALE GENOMIC DNA]</scope>
    <source>
        <strain evidence="9">Foshan</strain>
    </source>
</reference>
<dbReference type="PANTHER" id="PTHR46481">
    <property type="entry name" value="ZINC FINGER BED DOMAIN-CONTAINING PROTEIN 4"/>
    <property type="match status" value="1"/>
</dbReference>
<evidence type="ECO:0000256" key="6">
    <source>
        <dbReference type="SAM" id="MobiDB-lite"/>
    </source>
</evidence>
<keyword evidence="5" id="KW-0539">Nucleus</keyword>
<evidence type="ECO:0000313" key="8">
    <source>
        <dbReference type="EnsemblMetazoa" id="AALFPA23_021751.P32203"/>
    </source>
</evidence>
<dbReference type="PANTHER" id="PTHR46481:SF10">
    <property type="entry name" value="ZINC FINGER BED DOMAIN-CONTAINING PROTEIN 39"/>
    <property type="match status" value="1"/>
</dbReference>
<comment type="subcellular location">
    <subcellularLocation>
        <location evidence="1">Nucleus</location>
    </subcellularLocation>
</comment>
<evidence type="ECO:0000313" key="9">
    <source>
        <dbReference type="Proteomes" id="UP000069940"/>
    </source>
</evidence>
<proteinExistence type="predicted"/>
<dbReference type="RefSeq" id="XP_029725293.2">
    <property type="nucleotide sequence ID" value="XM_029869433.2"/>
</dbReference>
<dbReference type="InterPro" id="IPR052035">
    <property type="entry name" value="ZnF_BED_domain_contain"/>
</dbReference>
<evidence type="ECO:0000256" key="4">
    <source>
        <dbReference type="ARBA" id="ARBA00022833"/>
    </source>
</evidence>
<sequence length="683" mass="77488">MKRRCTQKNTFLQVIHTTADGKYICKAEEGCNYQQETLMPGNFKRHLHKMHPTVFAAMDLPAPAAVGNAAEPSKKKSRKLLVDTDQGKIRLGLLQLATVNNLPHSFPEIGFKTLVGDLCKAADVTFHRKAVANLVGASAFAAQKLITAELKQQHLIAIEVDGASRGSRHFVGINARFIVDGEVVVRNLAIRETLERQTKEHLKSLMEEVLSKFGVKLNQVYSVTHDNGANMVASVTEMKKSLELSNIELSTLVDTSCFDDNCEDDKDLSDTDDDDWQAYQNEPADSDSESDDANDDFNHGKEGDELRENTPEADPFDNSMQHVLGSVRCAAHTAQLAVWDVLKTYDKRIKQIQKLVVKLRQREYYKFAKQHDAHLPPISNRTRWNSTYLMLKSLMKQKSFFNMFKKAFPEIDFTPHSKFIDKFCEAFEAPFILTMQLQKRHVVLSEFYACWLVCQAKLMQLKENCLARRLLKACQQRLEKLTDSIHFKACVYLDPRINFLGSKRISSKDKELVHEFFMKLHDRVNGKPDNVSSVPDFDMNEDELESILAGYFDEDSQANTSLTSDSSFAQKLKQLEMREKIPIIAPGTASPSNDKKPAKFDLIKYWEAQKYTNPDLYRVAMIVFTASATQVSVERSFSALKLILRDQRMNLNSESVENSLLLKLNPDLLPRIIATIDGDTANI</sequence>
<keyword evidence="9" id="KW-1185">Reference proteome</keyword>
<keyword evidence="4" id="KW-0862">Zinc</keyword>
<protein>
    <recommendedName>
        <fullName evidence="7">HAT C-terminal dimerisation domain-containing protein</fullName>
    </recommendedName>
</protein>
<dbReference type="EnsemblMetazoa" id="AALFPA23_021751.R32203">
    <property type="protein sequence ID" value="AALFPA23_021751.P32203"/>
    <property type="gene ID" value="AALFPA23_021751"/>
</dbReference>
<organism evidence="8 9">
    <name type="scientific">Aedes albopictus</name>
    <name type="common">Asian tiger mosquito</name>
    <name type="synonym">Stegomyia albopicta</name>
    <dbReference type="NCBI Taxonomy" id="7160"/>
    <lineage>
        <taxon>Eukaryota</taxon>
        <taxon>Metazoa</taxon>
        <taxon>Ecdysozoa</taxon>
        <taxon>Arthropoda</taxon>
        <taxon>Hexapoda</taxon>
        <taxon>Insecta</taxon>
        <taxon>Pterygota</taxon>
        <taxon>Neoptera</taxon>
        <taxon>Endopterygota</taxon>
        <taxon>Diptera</taxon>
        <taxon>Nematocera</taxon>
        <taxon>Culicoidea</taxon>
        <taxon>Culicidae</taxon>
        <taxon>Culicinae</taxon>
        <taxon>Aedini</taxon>
        <taxon>Aedes</taxon>
        <taxon>Stegomyia</taxon>
    </lineage>
</organism>
<feature type="domain" description="HAT C-terminal dimerisation" evidence="7">
    <location>
        <begin position="596"/>
        <end position="662"/>
    </location>
</feature>
<evidence type="ECO:0000256" key="2">
    <source>
        <dbReference type="ARBA" id="ARBA00022723"/>
    </source>
</evidence>
<dbReference type="Pfam" id="PF05699">
    <property type="entry name" value="Dimer_Tnp_hAT"/>
    <property type="match status" value="1"/>
</dbReference>
<keyword evidence="2" id="KW-0479">Metal-binding</keyword>
<dbReference type="InterPro" id="IPR012337">
    <property type="entry name" value="RNaseH-like_sf"/>
</dbReference>
<evidence type="ECO:0000256" key="1">
    <source>
        <dbReference type="ARBA" id="ARBA00004123"/>
    </source>
</evidence>